<dbReference type="PANTHER" id="PTHR30005">
    <property type="entry name" value="EXOPOLYPHOSPHATASE"/>
    <property type="match status" value="1"/>
</dbReference>
<evidence type="ECO:0000313" key="4">
    <source>
        <dbReference type="EMBL" id="RXZ62009.1"/>
    </source>
</evidence>
<name>A0A4Q2KDB1_9FIRM</name>
<dbReference type="EMBL" id="SDOZ01000002">
    <property type="protein sequence ID" value="RXZ62009.1"/>
    <property type="molecule type" value="Genomic_DNA"/>
</dbReference>
<dbReference type="OrthoDB" id="9807195at2"/>
<dbReference type="PANTHER" id="PTHR30005:SF0">
    <property type="entry name" value="RETROGRADE REGULATION PROTEIN 2"/>
    <property type="match status" value="1"/>
</dbReference>
<dbReference type="Proteomes" id="UP000291269">
    <property type="component" value="Unassembled WGS sequence"/>
</dbReference>
<sequence length="338" mass="37973">MKYSIIDISSSSLSMIVAEIDGAKAEIVFKDRVPLFLFPHFDGKNLSEHGLNKLTGELKEFQQKCAQFHAERCYVISTAALRLIENFNEVQKTVEEKLGLPVNFLDGATEAYCDLAANAYYQTYERAVLVDLGGKSIEICDFSKNAKEEMAYLDFGLLDLNRKFVKKLQPDENEAKEIKKYIKGRFDEAGIPKKGAFSTVVLVGATNCAVYDVYADYAKCSREEESKIIDRKTFKNLTKNLLVGADRSSLILNNAPEKLFLIGPAAIVLRNLFKRFDADNIVVSERGVKEGYLQLILDGKESGRYYDFTSDRICGGEKKRRGRPKKTADTEGEQKGSE</sequence>
<proteinExistence type="inferred from homology"/>
<organism evidence="4 5">
    <name type="scientific">Candidatus Borkfalkia ceftriaxoniphila</name>
    <dbReference type="NCBI Taxonomy" id="2508949"/>
    <lineage>
        <taxon>Bacteria</taxon>
        <taxon>Bacillati</taxon>
        <taxon>Bacillota</taxon>
        <taxon>Clostridia</taxon>
        <taxon>Christensenellales</taxon>
        <taxon>Christensenellaceae</taxon>
        <taxon>Candidatus Borkfalkia</taxon>
    </lineage>
</organism>
<evidence type="ECO:0000313" key="5">
    <source>
        <dbReference type="Proteomes" id="UP000291269"/>
    </source>
</evidence>
<keyword evidence="5" id="KW-1185">Reference proteome</keyword>
<feature type="region of interest" description="Disordered" evidence="2">
    <location>
        <begin position="314"/>
        <end position="338"/>
    </location>
</feature>
<dbReference type="InterPro" id="IPR050273">
    <property type="entry name" value="GppA/Ppx_hydrolase"/>
</dbReference>
<dbReference type="SUPFAM" id="SSF53067">
    <property type="entry name" value="Actin-like ATPase domain"/>
    <property type="match status" value="2"/>
</dbReference>
<feature type="domain" description="Ppx/GppA phosphatase N-terminal" evidence="3">
    <location>
        <begin position="17"/>
        <end position="293"/>
    </location>
</feature>
<feature type="compositionally biased region" description="Basic and acidic residues" evidence="2">
    <location>
        <begin position="326"/>
        <end position="338"/>
    </location>
</feature>
<evidence type="ECO:0000259" key="3">
    <source>
        <dbReference type="Pfam" id="PF02541"/>
    </source>
</evidence>
<dbReference type="Pfam" id="PF02541">
    <property type="entry name" value="Ppx-GppA"/>
    <property type="match status" value="1"/>
</dbReference>
<comment type="similarity">
    <text evidence="1">Belongs to the GppA/Ppx family.</text>
</comment>
<dbReference type="Gene3D" id="3.30.420.40">
    <property type="match status" value="1"/>
</dbReference>
<evidence type="ECO:0000256" key="1">
    <source>
        <dbReference type="ARBA" id="ARBA00007125"/>
    </source>
</evidence>
<dbReference type="InterPro" id="IPR043129">
    <property type="entry name" value="ATPase_NBD"/>
</dbReference>
<accession>A0A4Q2KDB1</accession>
<evidence type="ECO:0000256" key="2">
    <source>
        <dbReference type="SAM" id="MobiDB-lite"/>
    </source>
</evidence>
<protein>
    <recommendedName>
        <fullName evidence="3">Ppx/GppA phosphatase N-terminal domain-containing protein</fullName>
    </recommendedName>
</protein>
<comment type="caution">
    <text evidence="4">The sequence shown here is derived from an EMBL/GenBank/DDBJ whole genome shotgun (WGS) entry which is preliminary data.</text>
</comment>
<dbReference type="Gene3D" id="3.30.420.150">
    <property type="entry name" value="Exopolyphosphatase. Domain 2"/>
    <property type="match status" value="1"/>
</dbReference>
<dbReference type="AlphaFoldDB" id="A0A4Q2KDB1"/>
<dbReference type="InterPro" id="IPR003695">
    <property type="entry name" value="Ppx_GppA_N"/>
</dbReference>
<dbReference type="RefSeq" id="WP_129225259.1">
    <property type="nucleotide sequence ID" value="NZ_SDOZ01000002.1"/>
</dbReference>
<dbReference type="GO" id="GO:0006357">
    <property type="term" value="P:regulation of transcription by RNA polymerase II"/>
    <property type="evidence" value="ECO:0007669"/>
    <property type="project" value="TreeGrafter"/>
</dbReference>
<reference evidence="4 5" key="1">
    <citation type="journal article" date="2019" name="Gut">
        <title>Antibiotics-induced monodominance of a novel gut bacterial order.</title>
        <authorList>
            <person name="Hildebrand F."/>
            <person name="Moitinho-Silva L."/>
            <person name="Blasche S."/>
            <person name="Jahn M.T."/>
            <person name="Gossmann T.I."/>
            <person name="Heuerta-Cepas J."/>
            <person name="Hercog R."/>
            <person name="Luetge M."/>
            <person name="Bahram M."/>
            <person name="Pryszlak A."/>
            <person name="Alves R.J."/>
            <person name="Waszak S.M."/>
            <person name="Zhu A."/>
            <person name="Ye L."/>
            <person name="Costea P.I."/>
            <person name="Aalvink S."/>
            <person name="Belzer C."/>
            <person name="Forslund S.K."/>
            <person name="Sunagawa S."/>
            <person name="Hentschel U."/>
            <person name="Merten C."/>
            <person name="Patil K.R."/>
            <person name="Benes V."/>
            <person name="Bork P."/>
        </authorList>
    </citation>
    <scope>NUCLEOTIDE SEQUENCE [LARGE SCALE GENOMIC DNA]</scope>
    <source>
        <strain evidence="4 5">HDS1380</strain>
    </source>
</reference>
<gene>
    <name evidence="4" type="ORF">ESZ91_06365</name>
</gene>